<dbReference type="InterPro" id="IPR003593">
    <property type="entry name" value="AAA+_ATPase"/>
</dbReference>
<evidence type="ECO:0000313" key="8">
    <source>
        <dbReference type="Proteomes" id="UP000243924"/>
    </source>
</evidence>
<keyword evidence="5 7" id="KW-0067">ATP-binding</keyword>
<evidence type="ECO:0000259" key="6">
    <source>
        <dbReference type="PROSITE" id="PS50893"/>
    </source>
</evidence>
<dbReference type="Pfam" id="PF00005">
    <property type="entry name" value="ABC_tran"/>
    <property type="match status" value="1"/>
</dbReference>
<evidence type="ECO:0000313" key="7">
    <source>
        <dbReference type="EMBL" id="SDU23142.1"/>
    </source>
</evidence>
<dbReference type="EMBL" id="LT629787">
    <property type="protein sequence ID" value="SDU23142.1"/>
    <property type="molecule type" value="Genomic_DNA"/>
</dbReference>
<dbReference type="SMART" id="SM00382">
    <property type="entry name" value="AAA"/>
    <property type="match status" value="1"/>
</dbReference>
<dbReference type="InterPro" id="IPR050763">
    <property type="entry name" value="ABC_transporter_ATP-binding"/>
</dbReference>
<evidence type="ECO:0000256" key="3">
    <source>
        <dbReference type="ARBA" id="ARBA00022458"/>
    </source>
</evidence>
<evidence type="ECO:0000256" key="1">
    <source>
        <dbReference type="ARBA" id="ARBA00005417"/>
    </source>
</evidence>
<keyword evidence="8" id="KW-1185">Reference proteome</keyword>
<dbReference type="RefSeq" id="WP_092387462.1">
    <property type="nucleotide sequence ID" value="NZ_LT629787.1"/>
</dbReference>
<gene>
    <name evidence="7" type="ORF">SAMN05216210_2551</name>
</gene>
<feature type="domain" description="ABC transporter" evidence="6">
    <location>
        <begin position="4"/>
        <end position="231"/>
    </location>
</feature>
<dbReference type="STRING" id="1434072.SAMN05216210_2551"/>
<dbReference type="SUPFAM" id="SSF52540">
    <property type="entry name" value="P-loop containing nucleoside triphosphate hydrolases"/>
    <property type="match status" value="1"/>
</dbReference>
<dbReference type="Proteomes" id="UP000243924">
    <property type="component" value="Chromosome I"/>
</dbReference>
<dbReference type="GO" id="GO:0016887">
    <property type="term" value="F:ATP hydrolysis activity"/>
    <property type="evidence" value="ECO:0007669"/>
    <property type="project" value="InterPro"/>
</dbReference>
<evidence type="ECO:0000256" key="5">
    <source>
        <dbReference type="ARBA" id="ARBA00022840"/>
    </source>
</evidence>
<keyword evidence="2" id="KW-0813">Transport</keyword>
<keyword evidence="3" id="KW-0536">Nodulation</keyword>
<evidence type="ECO:0000256" key="2">
    <source>
        <dbReference type="ARBA" id="ARBA00022448"/>
    </source>
</evidence>
<sequence length="304" mass="33082">MTLLDIDQLTFGYRQQPALLADISLRLADGDMLGLLGPNGAGKTTLVSLITGLLKPGHGSITLNGKQVALGDRRIALVPQEYAFYPRLSGRENLTFFAGVQGLKGNTAKQAVDRVLAQCALTDTQHQRAARYSGGLKRRLNFAIAILTHPQLLILDEPTANVDPQTRKLLLDIVRELHQEGVGIIYTSHLLGEVENLCNQVALLHGGRLVLHGSMDELLRDAQQSVSLKPTQTPSAELVSRFNACQQADHWWRFELPAGTTVAGLLSTLEQAGLHYTHIRYGTQALEDIYLALTSDTHPASAAS</sequence>
<proteinExistence type="inferred from homology"/>
<reference evidence="8" key="1">
    <citation type="submission" date="2016-10" db="EMBL/GenBank/DDBJ databases">
        <authorList>
            <person name="Varghese N."/>
            <person name="Submissions S."/>
        </authorList>
    </citation>
    <scope>NUCLEOTIDE SEQUENCE [LARGE SCALE GENOMIC DNA]</scope>
    <source>
        <strain evidence="8">CECT 8338</strain>
    </source>
</reference>
<dbReference type="InterPro" id="IPR003439">
    <property type="entry name" value="ABC_transporter-like_ATP-bd"/>
</dbReference>
<accession>A0A1H2GUE9</accession>
<dbReference type="PROSITE" id="PS50893">
    <property type="entry name" value="ABC_TRANSPORTER_2"/>
    <property type="match status" value="1"/>
</dbReference>
<dbReference type="PANTHER" id="PTHR42711">
    <property type="entry name" value="ABC TRANSPORTER ATP-BINDING PROTEIN"/>
    <property type="match status" value="1"/>
</dbReference>
<dbReference type="AlphaFoldDB" id="A0A1H2GUE9"/>
<keyword evidence="4" id="KW-0547">Nucleotide-binding</keyword>
<protein>
    <submittedName>
        <fullName evidence="7">ABC-2 type transport system ATP-binding protein</fullName>
    </submittedName>
</protein>
<organism evidence="7 8">
    <name type="scientific">Halopseudomonas salegens</name>
    <dbReference type="NCBI Taxonomy" id="1434072"/>
    <lineage>
        <taxon>Bacteria</taxon>
        <taxon>Pseudomonadati</taxon>
        <taxon>Pseudomonadota</taxon>
        <taxon>Gammaproteobacteria</taxon>
        <taxon>Pseudomonadales</taxon>
        <taxon>Pseudomonadaceae</taxon>
        <taxon>Halopseudomonas</taxon>
    </lineage>
</organism>
<name>A0A1H2GUE9_9GAMM</name>
<evidence type="ECO:0000256" key="4">
    <source>
        <dbReference type="ARBA" id="ARBA00022741"/>
    </source>
</evidence>
<dbReference type="OrthoDB" id="9775490at2"/>
<dbReference type="Gene3D" id="3.40.50.300">
    <property type="entry name" value="P-loop containing nucleotide triphosphate hydrolases"/>
    <property type="match status" value="1"/>
</dbReference>
<comment type="similarity">
    <text evidence="1">Belongs to the ABC transporter superfamily.</text>
</comment>
<dbReference type="PANTHER" id="PTHR42711:SF5">
    <property type="entry name" value="ABC TRANSPORTER ATP-BINDING PROTEIN NATA"/>
    <property type="match status" value="1"/>
</dbReference>
<dbReference type="InterPro" id="IPR027417">
    <property type="entry name" value="P-loop_NTPase"/>
</dbReference>
<dbReference type="GO" id="GO:0005524">
    <property type="term" value="F:ATP binding"/>
    <property type="evidence" value="ECO:0007669"/>
    <property type="project" value="UniProtKB-KW"/>
</dbReference>
<dbReference type="CDD" id="cd03230">
    <property type="entry name" value="ABC_DR_subfamily_A"/>
    <property type="match status" value="1"/>
</dbReference>